<evidence type="ECO:0000313" key="3">
    <source>
        <dbReference type="Proteomes" id="UP001141806"/>
    </source>
</evidence>
<organism evidence="2 3">
    <name type="scientific">Protea cynaroides</name>
    <dbReference type="NCBI Taxonomy" id="273540"/>
    <lineage>
        <taxon>Eukaryota</taxon>
        <taxon>Viridiplantae</taxon>
        <taxon>Streptophyta</taxon>
        <taxon>Embryophyta</taxon>
        <taxon>Tracheophyta</taxon>
        <taxon>Spermatophyta</taxon>
        <taxon>Magnoliopsida</taxon>
        <taxon>Proteales</taxon>
        <taxon>Proteaceae</taxon>
        <taxon>Protea</taxon>
    </lineage>
</organism>
<accession>A0A9Q0GT55</accession>
<dbReference type="Pfam" id="PF02776">
    <property type="entry name" value="TPP_enzyme_N"/>
    <property type="match status" value="1"/>
</dbReference>
<sequence>MMVKLWRPVGRHEVSSSMHIRGDTQEDEVNVTSGQCTDQTLSPVENVLAITDSDVSIFPLQPDSLSKLHCSVIDCANINAVWASLIIEECTRLGLKYFCIAPGSILSPLAVAASSHRLTTCISCFDERALAINAVGYTKGSFKSAVIITSSGTTISNVLPAVRYLTILTSCRNAAIYNKLQAVISYTWC</sequence>
<keyword evidence="3" id="KW-1185">Reference proteome</keyword>
<dbReference type="InterPro" id="IPR012001">
    <property type="entry name" value="Thiamin_PyroP_enz_TPP-bd_dom"/>
</dbReference>
<protein>
    <recommendedName>
        <fullName evidence="1">Thiamine pyrophosphate enzyme N-terminal TPP-binding domain-containing protein</fullName>
    </recommendedName>
</protein>
<feature type="domain" description="Thiamine pyrophosphate enzyme N-terminal TPP-binding" evidence="1">
    <location>
        <begin position="83"/>
        <end position="162"/>
    </location>
</feature>
<gene>
    <name evidence="2" type="ORF">NE237_030494</name>
</gene>
<dbReference type="OrthoDB" id="8119704at2759"/>
<dbReference type="Gene3D" id="3.40.50.970">
    <property type="match status" value="1"/>
</dbReference>
<dbReference type="EMBL" id="JAMYWD010000012">
    <property type="protein sequence ID" value="KAJ4953662.1"/>
    <property type="molecule type" value="Genomic_DNA"/>
</dbReference>
<reference evidence="2" key="1">
    <citation type="journal article" date="2023" name="Plant J.">
        <title>The genome of the king protea, Protea cynaroides.</title>
        <authorList>
            <person name="Chang J."/>
            <person name="Duong T.A."/>
            <person name="Schoeman C."/>
            <person name="Ma X."/>
            <person name="Roodt D."/>
            <person name="Barker N."/>
            <person name="Li Z."/>
            <person name="Van de Peer Y."/>
            <person name="Mizrachi E."/>
        </authorList>
    </citation>
    <scope>NUCLEOTIDE SEQUENCE</scope>
    <source>
        <tissue evidence="2">Young leaves</tissue>
    </source>
</reference>
<evidence type="ECO:0000259" key="1">
    <source>
        <dbReference type="Pfam" id="PF02776"/>
    </source>
</evidence>
<dbReference type="PANTHER" id="PTHR42916:SF1">
    <property type="entry name" value="PROTEIN PHYLLO, CHLOROPLASTIC"/>
    <property type="match status" value="1"/>
</dbReference>
<proteinExistence type="predicted"/>
<name>A0A9Q0GT55_9MAGN</name>
<dbReference type="AlphaFoldDB" id="A0A9Q0GT55"/>
<dbReference type="Proteomes" id="UP001141806">
    <property type="component" value="Unassembled WGS sequence"/>
</dbReference>
<evidence type="ECO:0000313" key="2">
    <source>
        <dbReference type="EMBL" id="KAJ4953662.1"/>
    </source>
</evidence>
<comment type="caution">
    <text evidence="2">The sequence shown here is derived from an EMBL/GenBank/DDBJ whole genome shotgun (WGS) entry which is preliminary data.</text>
</comment>
<dbReference type="SUPFAM" id="SSF52518">
    <property type="entry name" value="Thiamin diphosphate-binding fold (THDP-binding)"/>
    <property type="match status" value="1"/>
</dbReference>
<dbReference type="GO" id="GO:0030976">
    <property type="term" value="F:thiamine pyrophosphate binding"/>
    <property type="evidence" value="ECO:0007669"/>
    <property type="project" value="InterPro"/>
</dbReference>
<dbReference type="PANTHER" id="PTHR42916">
    <property type="entry name" value="2-SUCCINYL-5-ENOLPYRUVYL-6-HYDROXY-3-CYCLOHEXENE-1-CARBOXYLATE SYNTHASE"/>
    <property type="match status" value="1"/>
</dbReference>
<dbReference type="InterPro" id="IPR029061">
    <property type="entry name" value="THDP-binding"/>
</dbReference>